<dbReference type="InterPro" id="IPR005933">
    <property type="entry name" value="PutA_C"/>
</dbReference>
<keyword evidence="5" id="KW-0678">Repressor</keyword>
<dbReference type="GO" id="GO:0009898">
    <property type="term" value="C:cytoplasmic side of plasma membrane"/>
    <property type="evidence" value="ECO:0007669"/>
    <property type="project" value="TreeGrafter"/>
</dbReference>
<dbReference type="CDD" id="cd07125">
    <property type="entry name" value="ALDH_PutA-P5CDH"/>
    <property type="match status" value="1"/>
</dbReference>
<dbReference type="EC" id="1.5.5.2" evidence="5"/>
<evidence type="ECO:0000256" key="1">
    <source>
        <dbReference type="ARBA" id="ARBA00004786"/>
    </source>
</evidence>
<keyword evidence="5" id="KW-0805">Transcription regulation</keyword>
<reference evidence="11 12" key="1">
    <citation type="submission" date="2018-05" db="EMBL/GenBank/DDBJ databases">
        <title>Genome of Sphingosinicella humi QZX222.</title>
        <authorList>
            <person name="Qiao Z."/>
            <person name="Wang G."/>
        </authorList>
    </citation>
    <scope>NUCLEOTIDE SEQUENCE [LARGE SCALE GENOMIC DNA]</scope>
    <source>
        <strain evidence="11 12">QZX222</strain>
    </source>
</reference>
<dbReference type="Pfam" id="PF14850">
    <property type="entry name" value="Pro_dh-DNA_bdg"/>
    <property type="match status" value="1"/>
</dbReference>
<sequence length="993" mass="106970">MADATATARAEISRLHRAPEPDVLAPLLKDAKLNPESRRRVENRALGMLAELRAAQASGWVNQFLQEYRLNTSEGIALLSLAEAFLRVPDPATADMLIADKLGNADWRAHAGKSNSTLVNSATWGLVIGRALVSESQQASALKKLIARAGEPFVRQAVGAAMRMMGEIFVMGRTIEEAIARMRKKENRGFTASFDMLGEAARTFPDAERYYRAYEGAIRAVGQVAEEGHSISVKLSALHPRYEVAQYDRCVTSLIEQVEALATLAKDVGIAFTIDAEETERLEMSLDIIEAVAGLPALKGWDGLGMAIQSYGKRARPTIAWANAVGEKTGRRIAARLVKGAYWDSEIKHAQEQGLSEYPLFTRKAATDVSYLACARDMLKAKNIYPAFATHNALTVATILEWAGDSRDFEFQRLHGMGEGLYERMVREEGYHTRIYAPVGGHRDLLAYLVRRLLENGANSSFVHQLADETLTDADILADPVAKIAAVGGTRHPGIPLPEDLFGESRKNSEGIDLNDRTILGRVATKVSTPLNWKPTQATLGAKEAVDRAVGGFAGWSARSIEERAACLDRLGNLLEEHRDTLMAIAVQEAKKTIPDALGEVREAVDFCRYYAAQARTGLQPIELPGPTGERNLLRMEGRGAWLCIAPWNFPLAIFLGQVTAALVTGNTVIAKPAPQTPEIAAYAVGLAHSAGIPEDALVLAIGGPEMGQALVEDTRIAGVAFTGSTATAKRIARTLLADDERPIVPLIAETGGINAMIVDSTALPEQVVQDVVTSAFRSAGQRCSALRVLLLQEEIADRTLEMLSGAMDTLIVGDPADPRTDVGPVIDQAAYDKLMGHRAASQNRWIKTVDVPQDGLFVPPTAIEVDTIEDVRREWFGPILHVTSWKAGELGETVARVNASGFGLTMGLHSRIARAADAVEDVAKVGNLYVNRSMIGAIVGSQPFGGEGQSGTGPKAGGPHYLPRFCAERVTSTDTTSSGGNATLLSLDDVGI</sequence>
<dbReference type="SUPFAM" id="SSF53720">
    <property type="entry name" value="ALDH-like"/>
    <property type="match status" value="1"/>
</dbReference>
<dbReference type="SUPFAM" id="SSF81935">
    <property type="entry name" value="N-terminal domain of bifunctional PutA protein"/>
    <property type="match status" value="1"/>
</dbReference>
<dbReference type="Gene3D" id="3.20.20.220">
    <property type="match status" value="1"/>
</dbReference>
<dbReference type="RefSeq" id="WP_109270321.1">
    <property type="nucleotide sequence ID" value="NZ_QFFF01000001.1"/>
</dbReference>
<dbReference type="InterPro" id="IPR016161">
    <property type="entry name" value="Ald_DH/histidinol_DH"/>
</dbReference>
<name>A0A2U2J1M8_9SPHN</name>
<dbReference type="Pfam" id="PF18327">
    <property type="entry name" value="PRODH"/>
    <property type="match status" value="1"/>
</dbReference>
<feature type="domain" description="Proline utilization A proline dehydrogenase N-terminal" evidence="10">
    <location>
        <begin position="9"/>
        <end position="53"/>
    </location>
</feature>
<dbReference type="OrthoDB" id="9812625at2"/>
<dbReference type="InterPro" id="IPR016162">
    <property type="entry name" value="Ald_DH_N"/>
</dbReference>
<dbReference type="InterPro" id="IPR029041">
    <property type="entry name" value="FAD-linked_oxidoreductase-like"/>
</dbReference>
<keyword evidence="2 5" id="KW-0560">Oxidoreductase</keyword>
<evidence type="ECO:0000259" key="9">
    <source>
        <dbReference type="Pfam" id="PF14850"/>
    </source>
</evidence>
<dbReference type="GO" id="GO:0003677">
    <property type="term" value="F:DNA binding"/>
    <property type="evidence" value="ECO:0007669"/>
    <property type="project" value="UniProtKB-KW"/>
</dbReference>
<gene>
    <name evidence="11" type="ORF">DF286_04330</name>
</gene>
<dbReference type="InterPro" id="IPR024089">
    <property type="entry name" value="PRODH_PutA_dom_I/II"/>
</dbReference>
<comment type="function">
    <text evidence="5">Oxidizes proline to glutamate for use as a carbon and nitrogen source.</text>
</comment>
<dbReference type="InterPro" id="IPR016163">
    <property type="entry name" value="Ald_DH_C"/>
</dbReference>
<evidence type="ECO:0000256" key="3">
    <source>
        <dbReference type="ARBA" id="ARBA00023027"/>
    </source>
</evidence>
<dbReference type="InterPro" id="IPR016160">
    <property type="entry name" value="Ald_DH_CS_CYS"/>
</dbReference>
<dbReference type="InterPro" id="IPR024090">
    <property type="entry name" value="PRODH_PutA_dom_I"/>
</dbReference>
<dbReference type="Pfam" id="PF00171">
    <property type="entry name" value="Aldedh"/>
    <property type="match status" value="1"/>
</dbReference>
<dbReference type="PANTHER" id="PTHR42862">
    <property type="entry name" value="DELTA-1-PYRROLINE-5-CARBOXYLATE DEHYDROGENASE 1, ISOFORM A-RELATED"/>
    <property type="match status" value="1"/>
</dbReference>
<comment type="cofactor">
    <cofactor evidence="5">
        <name>FAD</name>
        <dbReference type="ChEBI" id="CHEBI:57692"/>
    </cofactor>
</comment>
<dbReference type="InterPro" id="IPR025703">
    <property type="entry name" value="Bifunct_PutA"/>
</dbReference>
<dbReference type="Gene3D" id="3.40.309.10">
    <property type="entry name" value="Aldehyde Dehydrogenase, Chain A, domain 2"/>
    <property type="match status" value="1"/>
</dbReference>
<feature type="domain" description="Aldehyde dehydrogenase" evidence="7">
    <location>
        <begin position="542"/>
        <end position="968"/>
    </location>
</feature>
<protein>
    <recommendedName>
        <fullName evidence="5">Bifunctional protein PutA</fullName>
    </recommendedName>
    <domain>
        <recommendedName>
            <fullName evidence="5">Proline dehydrogenase</fullName>
            <ecNumber evidence="5">1.5.5.2</ecNumber>
        </recommendedName>
        <alternativeName>
            <fullName evidence="5">Proline oxidase</fullName>
        </alternativeName>
    </domain>
    <domain>
        <recommendedName>
            <fullName evidence="5">Delta-1-pyrroline-5-carboxylate dehydrogenase</fullName>
            <shortName evidence="5">P5C dehydrogenase</shortName>
            <ecNumber evidence="5">1.2.1.88</ecNumber>
        </recommendedName>
        <alternativeName>
            <fullName evidence="5">L-glutamate gamma-semialdehyde dehydrogenase</fullName>
        </alternativeName>
    </domain>
</protein>
<dbReference type="InterPro" id="IPR041349">
    <property type="entry name" value="PRODH"/>
</dbReference>
<feature type="active site" evidence="6">
    <location>
        <position position="750"/>
    </location>
</feature>
<dbReference type="Gene3D" id="3.40.605.10">
    <property type="entry name" value="Aldehyde Dehydrogenase, Chain A, domain 1"/>
    <property type="match status" value="1"/>
</dbReference>
<keyword evidence="12" id="KW-1185">Reference proteome</keyword>
<dbReference type="GO" id="GO:0003842">
    <property type="term" value="F:L-glutamate gamma-semialdehyde dehydrogenase activity"/>
    <property type="evidence" value="ECO:0007669"/>
    <property type="project" value="UniProtKB-UniRule"/>
</dbReference>
<evidence type="ECO:0000256" key="2">
    <source>
        <dbReference type="ARBA" id="ARBA00023002"/>
    </source>
</evidence>
<dbReference type="Gene3D" id="1.20.5.550">
    <property type="entry name" value="Single Helix bin"/>
    <property type="match status" value="1"/>
</dbReference>
<dbReference type="PROSITE" id="PS00070">
    <property type="entry name" value="ALDEHYDE_DEHYDR_CYS"/>
    <property type="match status" value="1"/>
</dbReference>
<dbReference type="GO" id="GO:0004657">
    <property type="term" value="F:proline dehydrogenase activity"/>
    <property type="evidence" value="ECO:0007669"/>
    <property type="project" value="UniProtKB-UniRule"/>
</dbReference>
<dbReference type="EMBL" id="QFFF01000001">
    <property type="protein sequence ID" value="PWG02181.1"/>
    <property type="molecule type" value="Genomic_DNA"/>
</dbReference>
<keyword evidence="5" id="KW-0642">Proline metabolism</keyword>
<feature type="domain" description="Proline dehydrogenase PutA" evidence="9">
    <location>
        <begin position="61"/>
        <end position="169"/>
    </location>
</feature>
<keyword evidence="5" id="KW-0274">FAD</keyword>
<evidence type="ECO:0000259" key="8">
    <source>
        <dbReference type="Pfam" id="PF01619"/>
    </source>
</evidence>
<dbReference type="PANTHER" id="PTHR42862:SF1">
    <property type="entry name" value="DELTA-1-PYRROLINE-5-CARBOXYLATE DEHYDROGENASE 2, ISOFORM A-RELATED"/>
    <property type="match status" value="1"/>
</dbReference>
<comment type="catalytic activity">
    <reaction evidence="4 5">
        <text>L-glutamate 5-semialdehyde + NAD(+) + H2O = L-glutamate + NADH + 2 H(+)</text>
        <dbReference type="Rhea" id="RHEA:30235"/>
        <dbReference type="ChEBI" id="CHEBI:15377"/>
        <dbReference type="ChEBI" id="CHEBI:15378"/>
        <dbReference type="ChEBI" id="CHEBI:29985"/>
        <dbReference type="ChEBI" id="CHEBI:57540"/>
        <dbReference type="ChEBI" id="CHEBI:57945"/>
        <dbReference type="ChEBI" id="CHEBI:58066"/>
        <dbReference type="EC" id="1.2.1.88"/>
    </reaction>
</comment>
<accession>A0A2U2J1M8</accession>
<dbReference type="InterPro" id="IPR024082">
    <property type="entry name" value="PRODH_PutA_dom_II"/>
</dbReference>
<evidence type="ECO:0000259" key="7">
    <source>
        <dbReference type="Pfam" id="PF00171"/>
    </source>
</evidence>
<comment type="pathway">
    <text evidence="1 5">Amino-acid degradation; L-proline degradation into L-glutamate; L-glutamate from L-proline: step 2/2.</text>
</comment>
<keyword evidence="5" id="KW-0285">Flavoprotein</keyword>
<keyword evidence="5" id="KW-0238">DNA-binding</keyword>
<dbReference type="Proteomes" id="UP000245916">
    <property type="component" value="Unassembled WGS sequence"/>
</dbReference>
<evidence type="ECO:0000256" key="5">
    <source>
        <dbReference type="PIRNR" id="PIRNR000197"/>
    </source>
</evidence>
<dbReference type="SUPFAM" id="SSF51730">
    <property type="entry name" value="FAD-linked oxidoreductase"/>
    <property type="match status" value="1"/>
</dbReference>
<evidence type="ECO:0000313" key="12">
    <source>
        <dbReference type="Proteomes" id="UP000245916"/>
    </source>
</evidence>
<keyword evidence="3 5" id="KW-0520">NAD</keyword>
<keyword evidence="5" id="KW-0804">Transcription</keyword>
<evidence type="ECO:0000259" key="10">
    <source>
        <dbReference type="Pfam" id="PF18327"/>
    </source>
</evidence>
<dbReference type="PIRSF" id="PIRSF000197">
    <property type="entry name" value="Bifunct_PutA"/>
    <property type="match status" value="1"/>
</dbReference>
<dbReference type="GO" id="GO:0010133">
    <property type="term" value="P:L-proline catabolic process to L-glutamate"/>
    <property type="evidence" value="ECO:0007669"/>
    <property type="project" value="UniProtKB-UniRule"/>
</dbReference>
<dbReference type="UniPathway" id="UPA00261">
    <property type="reaction ID" value="UER00373"/>
</dbReference>
<dbReference type="InterPro" id="IPR002872">
    <property type="entry name" value="Proline_DH_dom"/>
</dbReference>
<dbReference type="Gene3D" id="1.20.5.460">
    <property type="entry name" value="Single helix bin"/>
    <property type="match status" value="1"/>
</dbReference>
<feature type="domain" description="Proline dehydrogenase" evidence="8">
    <location>
        <begin position="179"/>
        <end position="465"/>
    </location>
</feature>
<evidence type="ECO:0000313" key="11">
    <source>
        <dbReference type="EMBL" id="PWG02181.1"/>
    </source>
</evidence>
<comment type="similarity">
    <text evidence="5">In the C-terminal section; belongs to the aldehyde dehydrogenase family.</text>
</comment>
<comment type="caution">
    <text evidence="11">The sequence shown here is derived from an EMBL/GenBank/DDBJ whole genome shotgun (WGS) entry which is preliminary data.</text>
</comment>
<proteinExistence type="inferred from homology"/>
<dbReference type="InterPro" id="IPR050485">
    <property type="entry name" value="Proline_metab_enzyme"/>
</dbReference>
<dbReference type="FunFam" id="3.40.309.10:FF:000005">
    <property type="entry name" value="1-pyrroline-5-carboxylate dehydrogenase 1"/>
    <property type="match status" value="1"/>
</dbReference>
<comment type="similarity">
    <text evidence="5">In the N-terminal section; belongs to the proline dehydrogenase family.</text>
</comment>
<evidence type="ECO:0000256" key="4">
    <source>
        <dbReference type="ARBA" id="ARBA00048142"/>
    </source>
</evidence>
<dbReference type="Pfam" id="PF01619">
    <property type="entry name" value="Pro_dh"/>
    <property type="match status" value="1"/>
</dbReference>
<comment type="pathway">
    <text evidence="5">Amino-acid degradation; L-proline degradation into L-glutamate; L-glutamate from L-proline: step 1/2.</text>
</comment>
<dbReference type="EC" id="1.2.1.88" evidence="5"/>
<dbReference type="AlphaFoldDB" id="A0A2U2J1M8"/>
<comment type="catalytic activity">
    <reaction evidence="5">
        <text>L-proline + a quinone = (S)-1-pyrroline-5-carboxylate + a quinol + H(+)</text>
        <dbReference type="Rhea" id="RHEA:23784"/>
        <dbReference type="ChEBI" id="CHEBI:15378"/>
        <dbReference type="ChEBI" id="CHEBI:17388"/>
        <dbReference type="ChEBI" id="CHEBI:24646"/>
        <dbReference type="ChEBI" id="CHEBI:60039"/>
        <dbReference type="ChEBI" id="CHEBI:132124"/>
        <dbReference type="EC" id="1.5.5.2"/>
    </reaction>
</comment>
<feature type="active site" evidence="6">
    <location>
        <position position="784"/>
    </location>
</feature>
<organism evidence="11 12">
    <name type="scientific">Allosphingosinicella humi</name>
    <dbReference type="NCBI Taxonomy" id="2068657"/>
    <lineage>
        <taxon>Bacteria</taxon>
        <taxon>Pseudomonadati</taxon>
        <taxon>Pseudomonadota</taxon>
        <taxon>Alphaproteobacteria</taxon>
        <taxon>Sphingomonadales</taxon>
        <taxon>Sphingomonadaceae</taxon>
        <taxon>Allosphingosinicella</taxon>
    </lineage>
</organism>
<evidence type="ECO:0000256" key="6">
    <source>
        <dbReference type="PIRSR" id="PIRSR000197-1"/>
    </source>
</evidence>
<dbReference type="GO" id="GO:0003700">
    <property type="term" value="F:DNA-binding transcription factor activity"/>
    <property type="evidence" value="ECO:0007669"/>
    <property type="project" value="InterPro"/>
</dbReference>
<dbReference type="InterPro" id="IPR015590">
    <property type="entry name" value="Aldehyde_DH_dom"/>
</dbReference>
<dbReference type="NCBIfam" id="TIGR01238">
    <property type="entry name" value="D1pyr5carbox3"/>
    <property type="match status" value="1"/>
</dbReference>